<keyword evidence="1" id="KW-0472">Membrane</keyword>
<protein>
    <recommendedName>
        <fullName evidence="1">Multidrug efflux pump accessory protein AcrZ</fullName>
    </recommendedName>
    <alternativeName>
        <fullName evidence="1">AcrAB-TolC multidrug efflux pump accessory protein AcrZ</fullName>
    </alternativeName>
    <alternativeName>
        <fullName evidence="1">Acridine resistance protein Z</fullName>
    </alternativeName>
</protein>
<dbReference type="AlphaFoldDB" id="C4K5R8"/>
<dbReference type="GO" id="GO:0046677">
    <property type="term" value="P:response to antibiotic"/>
    <property type="evidence" value="ECO:0007669"/>
    <property type="project" value="UniProtKB-KW"/>
</dbReference>
<keyword evidence="1" id="KW-1003">Cell membrane</keyword>
<keyword evidence="1" id="KW-0046">Antibiotic resistance</keyword>
<reference evidence="2 3" key="1">
    <citation type="journal article" date="2009" name="Proc. Natl. Acad. Sci. U.S.A.">
        <title>Hamiltonella defensa, genome evolution of protective bacterial endosymbiont from pathogenic ancestors.</title>
        <authorList>
            <person name="Degnan P.H."/>
            <person name="Yu Y."/>
            <person name="Sisneros N."/>
            <person name="Wing R.A."/>
            <person name="Moran N.A."/>
        </authorList>
    </citation>
    <scope>NUCLEOTIDE SEQUENCE [LARGE SCALE GENOMIC DNA]</scope>
    <source>
        <strain evidence="3">5AT</strain>
    </source>
</reference>
<feature type="transmembrane region" description="Helical" evidence="1">
    <location>
        <begin position="12"/>
        <end position="32"/>
    </location>
</feature>
<keyword evidence="3" id="KW-1185">Reference proteome</keyword>
<comment type="subunit">
    <text evidence="1">Part of the AcrA-AcrB-AcrZ-TolC efflux pump, interacts directly with AcrB.</text>
</comment>
<dbReference type="HOGENOM" id="CLU_196028_1_1_6"/>
<name>C4K5R8_HAMD5</name>
<evidence type="ECO:0000256" key="1">
    <source>
        <dbReference type="HAMAP-Rule" id="MF_01484"/>
    </source>
</evidence>
<dbReference type="EMBL" id="CP001277">
    <property type="protein sequence ID" value="ACQ67911.1"/>
    <property type="molecule type" value="Genomic_DNA"/>
</dbReference>
<dbReference type="Pfam" id="PF10766">
    <property type="entry name" value="AcrZ"/>
    <property type="match status" value="1"/>
</dbReference>
<proteinExistence type="inferred from homology"/>
<gene>
    <name evidence="1" type="primary">acrZ</name>
    <name evidence="2" type="ordered locus">HDEF_1257</name>
</gene>
<dbReference type="GO" id="GO:1990961">
    <property type="term" value="P:xenobiotic detoxification by transmembrane export across the plasma membrane"/>
    <property type="evidence" value="ECO:0007669"/>
    <property type="project" value="InterPro"/>
</dbReference>
<keyword evidence="1" id="KW-1133">Transmembrane helix</keyword>
<dbReference type="KEGG" id="hde:HDEF_1257"/>
<dbReference type="InterPro" id="IPR019702">
    <property type="entry name" value="AcrZ"/>
</dbReference>
<dbReference type="GO" id="GO:0005886">
    <property type="term" value="C:plasma membrane"/>
    <property type="evidence" value="ECO:0007669"/>
    <property type="project" value="UniProtKB-SubCell"/>
</dbReference>
<sequence>MLAMFELLKSFLFALLMVPVMITMILSLIYGFGKIFNLISHKNDHSSSL</sequence>
<keyword evidence="1" id="KW-0812">Transmembrane</keyword>
<dbReference type="HAMAP" id="MF_01484">
    <property type="entry name" value="AcrZ"/>
    <property type="match status" value="1"/>
</dbReference>
<dbReference type="Gene3D" id="6.10.250.2480">
    <property type="match status" value="1"/>
</dbReference>
<dbReference type="GO" id="GO:0042910">
    <property type="term" value="F:xenobiotic transmembrane transporter activity"/>
    <property type="evidence" value="ECO:0007669"/>
    <property type="project" value="UniProtKB-UniRule"/>
</dbReference>
<evidence type="ECO:0000313" key="2">
    <source>
        <dbReference type="EMBL" id="ACQ67911.1"/>
    </source>
</evidence>
<organism evidence="2 3">
    <name type="scientific">Hamiltonella defensa subsp. Acyrthosiphon pisum (strain 5AT)</name>
    <dbReference type="NCBI Taxonomy" id="572265"/>
    <lineage>
        <taxon>Bacteria</taxon>
        <taxon>Pseudomonadati</taxon>
        <taxon>Pseudomonadota</taxon>
        <taxon>Gammaproteobacteria</taxon>
        <taxon>Enterobacterales</taxon>
        <taxon>Enterobacteriaceae</taxon>
        <taxon>aphid secondary symbionts</taxon>
        <taxon>Candidatus Williamhamiltonella</taxon>
    </lineage>
</organism>
<dbReference type="STRING" id="572265.HDEF_1257"/>
<dbReference type="InterPro" id="IPR053730">
    <property type="entry name" value="MEP_Accessory_AcrZ"/>
</dbReference>
<evidence type="ECO:0000313" key="3">
    <source>
        <dbReference type="Proteomes" id="UP000002334"/>
    </source>
</evidence>
<comment type="subcellular location">
    <subcellularLocation>
        <location evidence="1">Cell membrane</location>
        <topology evidence="1">Single-pass membrane protein</topology>
    </subcellularLocation>
</comment>
<accession>C4K5R8</accession>
<dbReference type="Proteomes" id="UP000002334">
    <property type="component" value="Chromosome"/>
</dbReference>
<comment type="similarity">
    <text evidence="1">Belongs to the AcrZ family.</text>
</comment>
<keyword evidence="1" id="KW-0813">Transport</keyword>
<comment type="function">
    <text evidence="1">AcrA-AcrB-AcrZ-TolC is a drug efflux protein complex with a broad substrate specificity. This protein binds to AcrB and is required for efflux of some but not all substrates, suggesting it may influence the specificity of drug export.</text>
</comment>